<feature type="binding site" evidence="6">
    <location>
        <position position="259"/>
    </location>
    <ligand>
        <name>Mg(2+)</name>
        <dbReference type="ChEBI" id="CHEBI:18420"/>
    </ligand>
</feature>
<comment type="function">
    <text evidence="6">Exhibits a very high intrinsic GTPase hydrolysis rate. Involved in the addition of a carboxymethylaminomethyl (cmnm) group at the wobble position (U34) of certain tRNAs, forming tRNA-cmnm(5)s(2)U34.</text>
</comment>
<dbReference type="GO" id="GO:0002098">
    <property type="term" value="P:tRNA wobble uridine modification"/>
    <property type="evidence" value="ECO:0007669"/>
    <property type="project" value="TreeGrafter"/>
</dbReference>
<dbReference type="Pfam" id="PF12631">
    <property type="entry name" value="MnmE_helical"/>
    <property type="match status" value="1"/>
</dbReference>
<accession>A0A517MDK9</accession>
<dbReference type="Gene3D" id="3.40.50.300">
    <property type="entry name" value="P-loop containing nucleotide triphosphate hydrolases"/>
    <property type="match status" value="1"/>
</dbReference>
<dbReference type="InterPro" id="IPR018948">
    <property type="entry name" value="GTP-bd_TrmE_N"/>
</dbReference>
<dbReference type="InterPro" id="IPR027417">
    <property type="entry name" value="P-loop_NTPase"/>
</dbReference>
<comment type="similarity">
    <text evidence="1 6">Belongs to the TRAFAC class TrmE-Era-EngA-EngB-Septin-like GTPase superfamily. TrmE GTPase family.</text>
</comment>
<comment type="cofactor">
    <cofactor evidence="6">
        <name>K(+)</name>
        <dbReference type="ChEBI" id="CHEBI:29103"/>
    </cofactor>
    <text evidence="6">Binds 1 potassium ion per subunit.</text>
</comment>
<dbReference type="InterPro" id="IPR005225">
    <property type="entry name" value="Small_GTP-bd"/>
</dbReference>
<dbReference type="InterPro" id="IPR027368">
    <property type="entry name" value="MnmE_dom2"/>
</dbReference>
<dbReference type="InterPro" id="IPR025867">
    <property type="entry name" value="MnmE_helical"/>
</dbReference>
<evidence type="ECO:0000256" key="4">
    <source>
        <dbReference type="ARBA" id="ARBA00022958"/>
    </source>
</evidence>
<evidence type="ECO:0000313" key="10">
    <source>
        <dbReference type="EMBL" id="QDS92973.1"/>
    </source>
</evidence>
<gene>
    <name evidence="10" type="primary">mnmE_1</name>
    <name evidence="6" type="synonym">mnmE</name>
    <name evidence="6" type="synonym">trmE</name>
    <name evidence="10" type="ORF">FF011L_17280</name>
</gene>
<evidence type="ECO:0000256" key="6">
    <source>
        <dbReference type="HAMAP-Rule" id="MF_00379"/>
    </source>
</evidence>
<sequence>MIANVLDTEETICAVASAPSGAARGIVRVSGPAALSVVAKLLVSDEPFPERMGKRIEGVFQLPAPLGDVAGAALLWPTEKSYTGQPAAELHLPGCLPLLDAAVEALVHAGARPARPGEFTLRAFLAGRLDLTQAEAVLGVIDADDQQSLQFALHQLAGGLSEPLQDIRLELLGLLSHLEAGLDFVEEDIEFISTQELVESLGSIQSRLLAVQQQMSSRVSSKDLPLIVLRGRPNVGKSRLLNALSGEEAAIVADIAGTTRDSVQVVCQLNGHTVCLTDTAGLEEGRNPIEREAQQLAAGIEQHATIRVFCSDRPETESTLLASADSIPTVWVKTKSDLGGGGTPAESGWLETSSETGSGIETLRSELAELLDQSTAGELKGIAGTAARCADSLQRGLVALDDAVTIAVGEGGQELVAAEMRFALAAIGEVTGEVYTDDILDRIFSRFCIGK</sequence>
<feature type="binding site" evidence="6">
    <location>
        <begin position="253"/>
        <end position="259"/>
    </location>
    <ligand>
        <name>GTP</name>
        <dbReference type="ChEBI" id="CHEBI:37565"/>
    </ligand>
</feature>
<evidence type="ECO:0000256" key="2">
    <source>
        <dbReference type="ARBA" id="ARBA00022694"/>
    </source>
</evidence>
<comment type="subunit">
    <text evidence="6">Homodimer. Heterotetramer of two MnmE and two MnmG subunits.</text>
</comment>
<dbReference type="SUPFAM" id="SSF52540">
    <property type="entry name" value="P-loop containing nucleoside triphosphate hydrolases"/>
    <property type="match status" value="1"/>
</dbReference>
<dbReference type="SUPFAM" id="SSF116878">
    <property type="entry name" value="TrmE connector domain"/>
    <property type="match status" value="1"/>
</dbReference>
<dbReference type="InterPro" id="IPR004520">
    <property type="entry name" value="GTPase_MnmE"/>
</dbReference>
<evidence type="ECO:0000259" key="7">
    <source>
        <dbReference type="Pfam" id="PF01926"/>
    </source>
</evidence>
<evidence type="ECO:0000256" key="3">
    <source>
        <dbReference type="ARBA" id="ARBA00022741"/>
    </source>
</evidence>
<dbReference type="InterPro" id="IPR027266">
    <property type="entry name" value="TrmE/GcvT-like"/>
</dbReference>
<dbReference type="GO" id="GO:0005525">
    <property type="term" value="F:GTP binding"/>
    <property type="evidence" value="ECO:0007669"/>
    <property type="project" value="UniProtKB-UniRule"/>
</dbReference>
<evidence type="ECO:0000256" key="1">
    <source>
        <dbReference type="ARBA" id="ARBA00011043"/>
    </source>
</evidence>
<dbReference type="Pfam" id="PF01926">
    <property type="entry name" value="MMR_HSR1"/>
    <property type="match status" value="1"/>
</dbReference>
<feature type="domain" description="GTP-binding protein TrmE N-terminal" evidence="8">
    <location>
        <begin position="11"/>
        <end position="128"/>
    </location>
</feature>
<evidence type="ECO:0000313" key="11">
    <source>
        <dbReference type="Proteomes" id="UP000320672"/>
    </source>
</evidence>
<dbReference type="InterPro" id="IPR006073">
    <property type="entry name" value="GTP-bd"/>
</dbReference>
<keyword evidence="6" id="KW-0460">Magnesium</keyword>
<feature type="binding site" evidence="6">
    <location>
        <begin position="278"/>
        <end position="281"/>
    </location>
    <ligand>
        <name>GTP</name>
        <dbReference type="ChEBI" id="CHEBI:37565"/>
    </ligand>
</feature>
<dbReference type="NCBIfam" id="TIGR00231">
    <property type="entry name" value="small_GTP"/>
    <property type="match status" value="1"/>
</dbReference>
<feature type="binding site" evidence="6">
    <location>
        <position position="238"/>
    </location>
    <ligand>
        <name>Mg(2+)</name>
        <dbReference type="ChEBI" id="CHEBI:18420"/>
    </ligand>
</feature>
<evidence type="ECO:0000259" key="8">
    <source>
        <dbReference type="Pfam" id="PF10396"/>
    </source>
</evidence>
<dbReference type="PANTHER" id="PTHR42714">
    <property type="entry name" value="TRNA MODIFICATION GTPASE GTPBP3"/>
    <property type="match status" value="1"/>
</dbReference>
<evidence type="ECO:0000259" key="9">
    <source>
        <dbReference type="Pfam" id="PF12631"/>
    </source>
</evidence>
<dbReference type="Proteomes" id="UP000320672">
    <property type="component" value="Chromosome"/>
</dbReference>
<feature type="domain" description="G" evidence="7">
    <location>
        <begin position="227"/>
        <end position="315"/>
    </location>
</feature>
<dbReference type="AlphaFoldDB" id="A0A517MDK9"/>
<dbReference type="HAMAP" id="MF_00379">
    <property type="entry name" value="GTPase_MnmE"/>
    <property type="match status" value="1"/>
</dbReference>
<feature type="binding site" evidence="6">
    <location>
        <position position="128"/>
    </location>
    <ligand>
        <name>(6S)-5-formyl-5,6,7,8-tetrahydrofolate</name>
        <dbReference type="ChEBI" id="CHEBI:57457"/>
    </ligand>
</feature>
<protein>
    <recommendedName>
        <fullName evidence="6">tRNA modification GTPase MnmE</fullName>
        <ecNumber evidence="6">3.6.-.-</ecNumber>
    </recommendedName>
</protein>
<dbReference type="KEGG" id="rml:FF011L_17280"/>
<organism evidence="10 11">
    <name type="scientific">Roseimaritima multifibrata</name>
    <dbReference type="NCBI Taxonomy" id="1930274"/>
    <lineage>
        <taxon>Bacteria</taxon>
        <taxon>Pseudomonadati</taxon>
        <taxon>Planctomycetota</taxon>
        <taxon>Planctomycetia</taxon>
        <taxon>Pirellulales</taxon>
        <taxon>Pirellulaceae</taxon>
        <taxon>Roseimaritima</taxon>
    </lineage>
</organism>
<dbReference type="Gene3D" id="3.30.1360.120">
    <property type="entry name" value="Probable tRNA modification gtpase trme, domain 1"/>
    <property type="match status" value="1"/>
</dbReference>
<proteinExistence type="inferred from homology"/>
<dbReference type="GO" id="GO:0003924">
    <property type="term" value="F:GTPase activity"/>
    <property type="evidence" value="ECO:0007669"/>
    <property type="project" value="UniProtKB-UniRule"/>
</dbReference>
<dbReference type="RefSeq" id="WP_145351139.1">
    <property type="nucleotide sequence ID" value="NZ_CP036262.1"/>
</dbReference>
<feature type="binding site" evidence="6">
    <location>
        <position position="89"/>
    </location>
    <ligand>
        <name>(6S)-5-formyl-5,6,7,8-tetrahydrofolate</name>
        <dbReference type="ChEBI" id="CHEBI:57457"/>
    </ligand>
</feature>
<keyword evidence="2 6" id="KW-0819">tRNA processing</keyword>
<keyword evidence="5 6" id="KW-0342">GTP-binding</keyword>
<dbReference type="Gene3D" id="1.20.120.430">
    <property type="entry name" value="tRNA modification GTPase MnmE domain 2"/>
    <property type="match status" value="1"/>
</dbReference>
<feature type="binding site" evidence="6">
    <location>
        <begin position="234"/>
        <end position="239"/>
    </location>
    <ligand>
        <name>GTP</name>
        <dbReference type="ChEBI" id="CHEBI:37565"/>
    </ligand>
</feature>
<dbReference type="Pfam" id="PF10396">
    <property type="entry name" value="TrmE_N"/>
    <property type="match status" value="1"/>
</dbReference>
<keyword evidence="6" id="KW-0963">Cytoplasm</keyword>
<keyword evidence="3 6" id="KW-0547">Nucleotide-binding</keyword>
<keyword evidence="6 10" id="KW-0378">Hydrolase</keyword>
<dbReference type="CDD" id="cd14858">
    <property type="entry name" value="TrmE_N"/>
    <property type="match status" value="1"/>
</dbReference>
<dbReference type="OrthoDB" id="9805918at2"/>
<keyword evidence="4 6" id="KW-0630">Potassium</keyword>
<feature type="binding site" evidence="6">
    <location>
        <position position="28"/>
    </location>
    <ligand>
        <name>(6S)-5-formyl-5,6,7,8-tetrahydrofolate</name>
        <dbReference type="ChEBI" id="CHEBI:57457"/>
    </ligand>
</feature>
<comment type="caution">
    <text evidence="6">Lacks conserved residue(s) required for the propagation of feature annotation.</text>
</comment>
<dbReference type="InterPro" id="IPR031168">
    <property type="entry name" value="G_TrmE"/>
</dbReference>
<name>A0A517MDK9_9BACT</name>
<dbReference type="EC" id="3.6.-.-" evidence="6"/>
<evidence type="ECO:0000256" key="5">
    <source>
        <dbReference type="ARBA" id="ARBA00023134"/>
    </source>
</evidence>
<dbReference type="CDD" id="cd04164">
    <property type="entry name" value="trmE"/>
    <property type="match status" value="1"/>
</dbReference>
<feature type="binding site" evidence="6">
    <location>
        <position position="451"/>
    </location>
    <ligand>
        <name>(6S)-5-formyl-5,6,7,8-tetrahydrofolate</name>
        <dbReference type="ChEBI" id="CHEBI:57457"/>
    </ligand>
</feature>
<dbReference type="GO" id="GO:0030488">
    <property type="term" value="P:tRNA methylation"/>
    <property type="evidence" value="ECO:0007669"/>
    <property type="project" value="TreeGrafter"/>
</dbReference>
<keyword evidence="11" id="KW-1185">Reference proteome</keyword>
<dbReference type="SUPFAM" id="SSF103025">
    <property type="entry name" value="Folate-binding domain"/>
    <property type="match status" value="1"/>
</dbReference>
<dbReference type="GO" id="GO:0046872">
    <property type="term" value="F:metal ion binding"/>
    <property type="evidence" value="ECO:0007669"/>
    <property type="project" value="UniProtKB-KW"/>
</dbReference>
<dbReference type="PANTHER" id="PTHR42714:SF2">
    <property type="entry name" value="TRNA MODIFICATION GTPASE GTPBP3, MITOCHONDRIAL"/>
    <property type="match status" value="1"/>
</dbReference>
<dbReference type="GO" id="GO:0005829">
    <property type="term" value="C:cytosol"/>
    <property type="evidence" value="ECO:0007669"/>
    <property type="project" value="TreeGrafter"/>
</dbReference>
<reference evidence="10 11" key="1">
    <citation type="submission" date="2019-02" db="EMBL/GenBank/DDBJ databases">
        <title>Deep-cultivation of Planctomycetes and their phenomic and genomic characterization uncovers novel biology.</title>
        <authorList>
            <person name="Wiegand S."/>
            <person name="Jogler M."/>
            <person name="Boedeker C."/>
            <person name="Pinto D."/>
            <person name="Vollmers J."/>
            <person name="Rivas-Marin E."/>
            <person name="Kohn T."/>
            <person name="Peeters S.H."/>
            <person name="Heuer A."/>
            <person name="Rast P."/>
            <person name="Oberbeckmann S."/>
            <person name="Bunk B."/>
            <person name="Jeske O."/>
            <person name="Meyerdierks A."/>
            <person name="Storesund J.E."/>
            <person name="Kallscheuer N."/>
            <person name="Luecker S."/>
            <person name="Lage O.M."/>
            <person name="Pohl T."/>
            <person name="Merkel B.J."/>
            <person name="Hornburger P."/>
            <person name="Mueller R.-W."/>
            <person name="Bruemmer F."/>
            <person name="Labrenz M."/>
            <person name="Spormann A.M."/>
            <person name="Op den Camp H."/>
            <person name="Overmann J."/>
            <person name="Amann R."/>
            <person name="Jetten M.S.M."/>
            <person name="Mascher T."/>
            <person name="Medema M.H."/>
            <person name="Devos D.P."/>
            <person name="Kaster A.-K."/>
            <person name="Ovreas L."/>
            <person name="Rohde M."/>
            <person name="Galperin M.Y."/>
            <person name="Jogler C."/>
        </authorList>
    </citation>
    <scope>NUCLEOTIDE SEQUENCE [LARGE SCALE GENOMIC DNA]</scope>
    <source>
        <strain evidence="10 11">FF011L</strain>
    </source>
</reference>
<dbReference type="EMBL" id="CP036262">
    <property type="protein sequence ID" value="QDS92973.1"/>
    <property type="molecule type" value="Genomic_DNA"/>
</dbReference>
<comment type="subcellular location">
    <subcellularLocation>
        <location evidence="6">Cytoplasm</location>
    </subcellularLocation>
</comment>
<keyword evidence="6" id="KW-0479">Metal-binding</keyword>
<feature type="domain" description="MnmE helical" evidence="9">
    <location>
        <begin position="131"/>
        <end position="448"/>
    </location>
</feature>